<keyword evidence="2" id="KW-1185">Reference proteome</keyword>
<dbReference type="Gene3D" id="1.25.40.390">
    <property type="match status" value="2"/>
</dbReference>
<dbReference type="SUPFAM" id="SSF48452">
    <property type="entry name" value="TPR-like"/>
    <property type="match status" value="1"/>
</dbReference>
<reference evidence="1 2" key="1">
    <citation type="submission" date="2018-07" db="EMBL/GenBank/DDBJ databases">
        <title>A draft genome of a endophytic bacteria, a new species of Pedobacter.</title>
        <authorList>
            <person name="Zhang Z.D."/>
            <person name="Chen Z.J."/>
        </authorList>
    </citation>
    <scope>NUCLEOTIDE SEQUENCE [LARGE SCALE GENOMIC DNA]</scope>
    <source>
        <strain evidence="1 2">RS10</strain>
    </source>
</reference>
<proteinExistence type="predicted"/>
<dbReference type="AlphaFoldDB" id="A0A366KLA5"/>
<protein>
    <recommendedName>
        <fullName evidence="3">RagB/SusD family nutrient uptake outer membrane protein</fullName>
    </recommendedName>
</protein>
<dbReference type="EMBL" id="QNQU01000037">
    <property type="protein sequence ID" value="RBQ02445.1"/>
    <property type="molecule type" value="Genomic_DNA"/>
</dbReference>
<dbReference type="Proteomes" id="UP000252081">
    <property type="component" value="Unassembled WGS sequence"/>
</dbReference>
<dbReference type="InterPro" id="IPR011990">
    <property type="entry name" value="TPR-like_helical_dom_sf"/>
</dbReference>
<organism evidence="1 2">
    <name type="scientific">Pedobacter miscanthi</name>
    <dbReference type="NCBI Taxonomy" id="2259170"/>
    <lineage>
        <taxon>Bacteria</taxon>
        <taxon>Pseudomonadati</taxon>
        <taxon>Bacteroidota</taxon>
        <taxon>Sphingobacteriia</taxon>
        <taxon>Sphingobacteriales</taxon>
        <taxon>Sphingobacteriaceae</taxon>
        <taxon>Pedobacter</taxon>
    </lineage>
</organism>
<dbReference type="RefSeq" id="WP_113951903.1">
    <property type="nucleotide sequence ID" value="NZ_QNQU01000037.1"/>
</dbReference>
<accession>A0A366KLA5</accession>
<sequence>MKKIIAFFAIVLLLTNCKKSDLQLDDPNSPTPSGSLASVKGVEQFALGIWNKLYVGNNLLVHAMNMHSFMGDEQWCSAGNWGWRYVNQVDKITLPAPYNKVIPGVLVIDQPTQLKALNNLSATNGSQTNALVYEWNLAYFVNGQANFLLQAVNNPAVAIPATEKATLQAWAYWWKGFAYSRIGSMYVAGVINDKTDGSTESQYKTRQQIITEANANFDKAIALLTPVAANDAVYIATMNAIIPAFNKPTPNVAITPQMWIRGCNTYKARNILVNKKVAELTAADLTNIKTLATAGLVQGDITFLLGISAVAAEGLSPNNQQHILLWNSHANNPGWMYPSERWAQDFKPGDQRFVKGVSTLPLAEVNRQARGYQFGGRYFFTAIQNGGYWSTNARTGFANFAGSWEENDLMLAEVEIRNNNIDAGLFFVDKVRTANGAGLAATVGTGLNQVQALEELRRERRIALTLRGLAFYDARRWGVTAKASAGGGRANANVVISNTEIGATPAGSWTLLPCFIDYNYWDYWDVPVSEFSYNAPSSGSPAIAN</sequence>
<comment type="caution">
    <text evidence="1">The sequence shown here is derived from an EMBL/GenBank/DDBJ whole genome shotgun (WGS) entry which is preliminary data.</text>
</comment>
<evidence type="ECO:0008006" key="3">
    <source>
        <dbReference type="Google" id="ProtNLM"/>
    </source>
</evidence>
<gene>
    <name evidence="1" type="ORF">DRW42_26610</name>
</gene>
<name>A0A366KLA5_9SPHI</name>
<evidence type="ECO:0000313" key="1">
    <source>
        <dbReference type="EMBL" id="RBQ02445.1"/>
    </source>
</evidence>
<evidence type="ECO:0000313" key="2">
    <source>
        <dbReference type="Proteomes" id="UP000252081"/>
    </source>
</evidence>
<dbReference type="OrthoDB" id="1183184at2"/>